<gene>
    <name evidence="1" type="ORF">LfeInf_064</name>
</gene>
<reference evidence="1 2" key="2">
    <citation type="journal article" date="2015" name="Biotechnol. Biofuels">
        <title>Bacteriophage application restores ethanol fermentation characteristics disrupted by Lactobacillus fermentum.</title>
        <authorList>
            <person name="Liu M."/>
            <person name="Bischoff K.M."/>
            <person name="Gill J.J."/>
            <person name="Mire-Criscione M.D."/>
            <person name="Berry J.D."/>
            <person name="Young R."/>
            <person name="Summer E.J."/>
        </authorList>
    </citation>
    <scope>NUCLEOTIDE SEQUENCE [LARGE SCALE GENOMIC DNA]</scope>
</reference>
<reference evidence="2" key="1">
    <citation type="submission" date="2014-10" db="EMBL/GenBank/DDBJ databases">
        <title>Characterization of Lactobacillus fermentum phage vB_S_LfeInf.</title>
        <authorList>
            <person name="Liu M."/>
            <person name="Gill J.J."/>
            <person name="Berry J."/>
            <person name="Young R.III."/>
            <person name="Summer E.J."/>
        </authorList>
    </citation>
    <scope>NUCLEOTIDE SEQUENCE [LARGE SCALE GENOMIC DNA]</scope>
</reference>
<dbReference type="OrthoDB" id="9445at10239"/>
<accession>A0A0A7NNQ6</accession>
<evidence type="ECO:0000313" key="1">
    <source>
        <dbReference type="EMBL" id="AIZ94690.1"/>
    </source>
</evidence>
<dbReference type="RefSeq" id="YP_009222302.1">
    <property type="nucleotide sequence ID" value="NC_029058.1"/>
</dbReference>
<dbReference type="Proteomes" id="UP000030922">
    <property type="component" value="Segment"/>
</dbReference>
<name>A0A0A7NNQ6_9CAUD</name>
<organism evidence="1 2">
    <name type="scientific">Lactobacillus phage LfeInf</name>
    <dbReference type="NCBI Taxonomy" id="1567484"/>
    <lineage>
        <taxon>Viruses</taxon>
        <taxon>Duplodnaviria</taxon>
        <taxon>Heunggongvirae</taxon>
        <taxon>Uroviricota</taxon>
        <taxon>Caudoviricetes</taxon>
        <taxon>Herelleviridae</taxon>
        <taxon>Hopescreekvirus</taxon>
        <taxon>Hopescreekvirus LfeInf</taxon>
    </lineage>
</organism>
<dbReference type="GeneID" id="26793852"/>
<protein>
    <submittedName>
        <fullName evidence="1">Uncharacterized protein</fullName>
    </submittedName>
</protein>
<evidence type="ECO:0000313" key="2">
    <source>
        <dbReference type="Proteomes" id="UP000030922"/>
    </source>
</evidence>
<keyword evidence="2" id="KW-1185">Reference proteome</keyword>
<proteinExistence type="predicted"/>
<dbReference type="EMBL" id="KP054477">
    <property type="protein sequence ID" value="AIZ94690.1"/>
    <property type="molecule type" value="Genomic_DNA"/>
</dbReference>
<dbReference type="KEGG" id="vg:26793852"/>
<sequence>MASIGNLIGREGINALKKYLEDDVSKEKYVNSYAKGLQKQLEQTFGKQAIKLSTNGLKVAYKVIEDTSTNEQIRFIDLKPYFMQSPKAKPTKDGGWYLKIPVGGFQSTTKMRMAYGRSLWDDISHLNFGETGGQNANIERFKKVLNSSGEGEGALAYQWKSTNITRIQSGGGKYGHYITFRTVSDKSDPMSWVVGRNAIQQQVNARSFDPQKAKIISNIIREAIIRNIEQYNQKEAM</sequence>